<gene>
    <name evidence="3" type="ORF">C1H46_023585</name>
</gene>
<dbReference type="AlphaFoldDB" id="A0A540LX69"/>
<protein>
    <recommendedName>
        <fullName evidence="2">NPK1-activating kinesin-like protein C-terminal domain-containing protein</fullName>
    </recommendedName>
</protein>
<keyword evidence="1" id="KW-0493">Microtubule</keyword>
<dbReference type="Pfam" id="PF11995">
    <property type="entry name" value="DUF3490"/>
    <property type="match status" value="1"/>
</dbReference>
<dbReference type="InterPro" id="IPR021881">
    <property type="entry name" value="NACK_C"/>
</dbReference>
<evidence type="ECO:0000313" key="3">
    <source>
        <dbReference type="EMBL" id="TQD90862.1"/>
    </source>
</evidence>
<sequence length="91" mass="10603">MEALKREREMLAKKVPKKERFYQKWGIRQNTKKRSLQLANLIGTSTMDMGHIWERVVLDAKLVGLVEPLEAPKEILVLNFLTRPIDKKSSI</sequence>
<dbReference type="EMBL" id="VIEB01000440">
    <property type="protein sequence ID" value="TQD90862.1"/>
    <property type="molecule type" value="Genomic_DNA"/>
</dbReference>
<name>A0A540LX69_MALBA</name>
<dbReference type="Proteomes" id="UP000315295">
    <property type="component" value="Unassembled WGS sequence"/>
</dbReference>
<keyword evidence="4" id="KW-1185">Reference proteome</keyword>
<evidence type="ECO:0000313" key="4">
    <source>
        <dbReference type="Proteomes" id="UP000315295"/>
    </source>
</evidence>
<accession>A0A540LX69</accession>
<proteinExistence type="predicted"/>
<evidence type="ECO:0000259" key="2">
    <source>
        <dbReference type="Pfam" id="PF11995"/>
    </source>
</evidence>
<organism evidence="3 4">
    <name type="scientific">Malus baccata</name>
    <name type="common">Siberian crab apple</name>
    <name type="synonym">Pyrus baccata</name>
    <dbReference type="NCBI Taxonomy" id="106549"/>
    <lineage>
        <taxon>Eukaryota</taxon>
        <taxon>Viridiplantae</taxon>
        <taxon>Streptophyta</taxon>
        <taxon>Embryophyta</taxon>
        <taxon>Tracheophyta</taxon>
        <taxon>Spermatophyta</taxon>
        <taxon>Magnoliopsida</taxon>
        <taxon>eudicotyledons</taxon>
        <taxon>Gunneridae</taxon>
        <taxon>Pentapetalae</taxon>
        <taxon>rosids</taxon>
        <taxon>fabids</taxon>
        <taxon>Rosales</taxon>
        <taxon>Rosaceae</taxon>
        <taxon>Amygdaloideae</taxon>
        <taxon>Maleae</taxon>
        <taxon>Malus</taxon>
    </lineage>
</organism>
<reference evidence="3 4" key="1">
    <citation type="journal article" date="2019" name="G3 (Bethesda)">
        <title>Sequencing of a Wild Apple (Malus baccata) Genome Unravels the Differences Between Cultivated and Wild Apple Species Regarding Disease Resistance and Cold Tolerance.</title>
        <authorList>
            <person name="Chen X."/>
        </authorList>
    </citation>
    <scope>NUCLEOTIDE SEQUENCE [LARGE SCALE GENOMIC DNA]</scope>
    <source>
        <strain evidence="4">cv. Shandingzi</strain>
        <tissue evidence="3">Leaves</tissue>
    </source>
</reference>
<evidence type="ECO:0000256" key="1">
    <source>
        <dbReference type="ARBA" id="ARBA00022701"/>
    </source>
</evidence>
<comment type="caution">
    <text evidence="3">The sequence shown here is derived from an EMBL/GenBank/DDBJ whole genome shotgun (WGS) entry which is preliminary data.</text>
</comment>
<dbReference type="STRING" id="106549.A0A540LX69"/>
<dbReference type="GO" id="GO:0005874">
    <property type="term" value="C:microtubule"/>
    <property type="evidence" value="ECO:0007669"/>
    <property type="project" value="UniProtKB-KW"/>
</dbReference>
<feature type="domain" description="NPK1-activating kinesin-like protein C-terminal" evidence="2">
    <location>
        <begin position="2"/>
        <end position="82"/>
    </location>
</feature>